<dbReference type="HOGENOM" id="CLU_147323_2_1_6"/>
<dbReference type="PANTHER" id="PTHR34581:SF2">
    <property type="entry name" value="PTS SYSTEM N,N'-DIACETYLCHITOBIOSE-SPECIFIC EIIB COMPONENT"/>
    <property type="match status" value="1"/>
</dbReference>
<keyword evidence="4" id="KW-0808">Transferase</keyword>
<dbReference type="PATRIC" id="fig|658445.3.peg.64"/>
<evidence type="ECO:0000313" key="10">
    <source>
        <dbReference type="Proteomes" id="UP000032303"/>
    </source>
</evidence>
<evidence type="ECO:0000256" key="7">
    <source>
        <dbReference type="PROSITE-ProRule" id="PRU00423"/>
    </source>
</evidence>
<accession>A0A0C5WFX4</accession>
<feature type="domain" description="PTS EIIB type-3" evidence="8">
    <location>
        <begin position="1"/>
        <end position="101"/>
    </location>
</feature>
<dbReference type="GO" id="GO:0016301">
    <property type="term" value="F:kinase activity"/>
    <property type="evidence" value="ECO:0007669"/>
    <property type="project" value="UniProtKB-KW"/>
</dbReference>
<name>A0A0C5WFX4_9GAMM</name>
<protein>
    <submittedName>
        <fullName evidence="9">PTS system, cellobiose-utilization IIB component</fullName>
    </submittedName>
</protein>
<keyword evidence="1" id="KW-0813">Transport</keyword>
<dbReference type="InterPro" id="IPR036095">
    <property type="entry name" value="PTS_EIIB-like_sf"/>
</dbReference>
<dbReference type="OrthoDB" id="9808134at2"/>
<feature type="modified residue" description="Phosphocysteine; by EIIA" evidence="7">
    <location>
        <position position="8"/>
    </location>
</feature>
<evidence type="ECO:0000256" key="1">
    <source>
        <dbReference type="ARBA" id="ARBA00022448"/>
    </source>
</evidence>
<dbReference type="AlphaFoldDB" id="A0A0C5WFX4"/>
<dbReference type="GO" id="GO:0009401">
    <property type="term" value="P:phosphoenolpyruvate-dependent sugar phosphotransferase system"/>
    <property type="evidence" value="ECO:0007669"/>
    <property type="project" value="UniProtKB-KW"/>
</dbReference>
<evidence type="ECO:0000256" key="4">
    <source>
        <dbReference type="ARBA" id="ARBA00022679"/>
    </source>
</evidence>
<evidence type="ECO:0000256" key="6">
    <source>
        <dbReference type="ARBA" id="ARBA00022777"/>
    </source>
</evidence>
<evidence type="ECO:0000256" key="2">
    <source>
        <dbReference type="ARBA" id="ARBA00022553"/>
    </source>
</evidence>
<dbReference type="Pfam" id="PF02302">
    <property type="entry name" value="PTS_IIB"/>
    <property type="match status" value="1"/>
</dbReference>
<keyword evidence="3" id="KW-0762">Sugar transport</keyword>
<dbReference type="SUPFAM" id="SSF52794">
    <property type="entry name" value="PTS system IIB component-like"/>
    <property type="match status" value="1"/>
</dbReference>
<dbReference type="InterPro" id="IPR051819">
    <property type="entry name" value="PTS_sugar-specific_EIIB"/>
</dbReference>
<dbReference type="Gene3D" id="3.40.50.2300">
    <property type="match status" value="1"/>
</dbReference>
<evidence type="ECO:0000256" key="5">
    <source>
        <dbReference type="ARBA" id="ARBA00022683"/>
    </source>
</evidence>
<evidence type="ECO:0000256" key="3">
    <source>
        <dbReference type="ARBA" id="ARBA00022597"/>
    </source>
</evidence>
<sequence length="101" mass="11485">MKKILLMCTAGMSTSMMVQKMQESASEQNLEVKIEAYGSERFNDLIPEYDIVLLGPQLKYMHNEFKNRAEPYGKIVEVINPMDYAVMNGQKVLSHALELIG</sequence>
<proteinExistence type="predicted"/>
<dbReference type="PANTHER" id="PTHR34581">
    <property type="entry name" value="PTS SYSTEM N,N'-DIACETYLCHITOBIOSE-SPECIFIC EIIB COMPONENT"/>
    <property type="match status" value="1"/>
</dbReference>
<dbReference type="CDD" id="cd05564">
    <property type="entry name" value="PTS_IIB_chitobiose_lichenan"/>
    <property type="match status" value="1"/>
</dbReference>
<keyword evidence="10" id="KW-1185">Reference proteome</keyword>
<dbReference type="GO" id="GO:0008982">
    <property type="term" value="F:protein-N(PI)-phosphohistidine-sugar phosphotransferase activity"/>
    <property type="evidence" value="ECO:0007669"/>
    <property type="project" value="InterPro"/>
</dbReference>
<evidence type="ECO:0000259" key="8">
    <source>
        <dbReference type="PROSITE" id="PS51100"/>
    </source>
</evidence>
<gene>
    <name evidence="9" type="ORF">H744_1c0054</name>
</gene>
<dbReference type="EMBL" id="CP005973">
    <property type="protein sequence ID" value="AJR05087.1"/>
    <property type="molecule type" value="Genomic_DNA"/>
</dbReference>
<dbReference type="Proteomes" id="UP000032303">
    <property type="component" value="Chromosome 1"/>
</dbReference>
<keyword evidence="6" id="KW-0418">Kinase</keyword>
<organism evidence="9 10">
    <name type="scientific">Photobacterium gaetbulicola Gung47</name>
    <dbReference type="NCBI Taxonomy" id="658445"/>
    <lineage>
        <taxon>Bacteria</taxon>
        <taxon>Pseudomonadati</taxon>
        <taxon>Pseudomonadota</taxon>
        <taxon>Gammaproteobacteria</taxon>
        <taxon>Vibrionales</taxon>
        <taxon>Vibrionaceae</taxon>
        <taxon>Photobacterium</taxon>
    </lineage>
</organism>
<dbReference type="STRING" id="658445.H744_1c0054"/>
<dbReference type="InterPro" id="IPR013012">
    <property type="entry name" value="PTS_EIIB_3"/>
</dbReference>
<keyword evidence="5" id="KW-0598">Phosphotransferase system</keyword>
<reference evidence="9 10" key="1">
    <citation type="submission" date="2013-05" db="EMBL/GenBank/DDBJ databases">
        <title>Complete genome sequence of the lipase-producing bacterium Photobacterium gaetbulicola Gung47.</title>
        <authorList>
            <person name="Kim Y.-O."/>
        </authorList>
    </citation>
    <scope>NUCLEOTIDE SEQUENCE [LARGE SCALE GENOMIC DNA]</scope>
    <source>
        <strain evidence="9 10">Gung47</strain>
    </source>
</reference>
<dbReference type="KEGG" id="pgb:H744_1c0054"/>
<keyword evidence="2" id="KW-0597">Phosphoprotein</keyword>
<dbReference type="PROSITE" id="PS51100">
    <property type="entry name" value="PTS_EIIB_TYPE_3"/>
    <property type="match status" value="1"/>
</dbReference>
<evidence type="ECO:0000313" key="9">
    <source>
        <dbReference type="EMBL" id="AJR05087.1"/>
    </source>
</evidence>
<dbReference type="InterPro" id="IPR003501">
    <property type="entry name" value="PTS_EIIB_2/3"/>
</dbReference>